<dbReference type="AlphaFoldDB" id="A0A4R1RKN1"/>
<protein>
    <submittedName>
        <fullName evidence="1">Stage II sporulation protein R</fullName>
    </submittedName>
</protein>
<dbReference type="RefSeq" id="WP_132014814.1">
    <property type="nucleotide sequence ID" value="NZ_SLUN01000015.1"/>
</dbReference>
<dbReference type="OrthoDB" id="9793324at2"/>
<organism evidence="1 2">
    <name type="scientific">Hydrogenispora ethanolica</name>
    <dbReference type="NCBI Taxonomy" id="1082276"/>
    <lineage>
        <taxon>Bacteria</taxon>
        <taxon>Bacillati</taxon>
        <taxon>Bacillota</taxon>
        <taxon>Hydrogenispora</taxon>
    </lineage>
</organism>
<name>A0A4R1RKN1_HYDET</name>
<dbReference type="Proteomes" id="UP000295008">
    <property type="component" value="Unassembled WGS sequence"/>
</dbReference>
<proteinExistence type="predicted"/>
<sequence length="211" mass="23855">MIRQRVITVLVILIVFAGIGFMGSGIAWMRDTALDSYNQSNLIRLRVIANSDSPVDQTIKLKVRDRIIQVTEPLLLKVEDPAQAEKIILQNMERIRRTAAAELRRNGRPMPVQVSLGKFAFPNVNYPFGLLPAGEYKGLRVVLGEGKGKNWWCVLYPPLCLLAPDAPGFKGPVTQPTKVEYRLAILERMLHHKGLSMNHFWTGWSKFFGML</sequence>
<reference evidence="1 2" key="1">
    <citation type="submission" date="2019-03" db="EMBL/GenBank/DDBJ databases">
        <title>Genomic Encyclopedia of Type Strains, Phase IV (KMG-IV): sequencing the most valuable type-strain genomes for metagenomic binning, comparative biology and taxonomic classification.</title>
        <authorList>
            <person name="Goeker M."/>
        </authorList>
    </citation>
    <scope>NUCLEOTIDE SEQUENCE [LARGE SCALE GENOMIC DNA]</scope>
    <source>
        <strain evidence="1 2">LX-B</strain>
    </source>
</reference>
<dbReference type="InterPro" id="IPR014202">
    <property type="entry name" value="Spore_II_R"/>
</dbReference>
<evidence type="ECO:0000313" key="1">
    <source>
        <dbReference type="EMBL" id="TCL66579.1"/>
    </source>
</evidence>
<dbReference type="EMBL" id="SLUN01000015">
    <property type="protein sequence ID" value="TCL66579.1"/>
    <property type="molecule type" value="Genomic_DNA"/>
</dbReference>
<dbReference type="Pfam" id="PF09551">
    <property type="entry name" value="Spore_II_R"/>
    <property type="match status" value="1"/>
</dbReference>
<keyword evidence="2" id="KW-1185">Reference proteome</keyword>
<accession>A0A4R1RKN1</accession>
<gene>
    <name evidence="1" type="ORF">EDC14_1015122</name>
</gene>
<evidence type="ECO:0000313" key="2">
    <source>
        <dbReference type="Proteomes" id="UP000295008"/>
    </source>
</evidence>
<comment type="caution">
    <text evidence="1">The sequence shown here is derived from an EMBL/GenBank/DDBJ whole genome shotgun (WGS) entry which is preliminary data.</text>
</comment>